<dbReference type="Pfam" id="PF04932">
    <property type="entry name" value="Wzy_C"/>
    <property type="match status" value="1"/>
</dbReference>
<feature type="domain" description="O-antigen ligase-related" evidence="6">
    <location>
        <begin position="172"/>
        <end position="300"/>
    </location>
</feature>
<reference evidence="7 8" key="1">
    <citation type="journal article" date="2016" name="Environ. Microbiol.">
        <title>Genomic resolution of a cold subsurface aquifer community provides metabolic insights for novel microbes adapted to high CO concentrations.</title>
        <authorList>
            <person name="Probst A.J."/>
            <person name="Castelle C.J."/>
            <person name="Singh A."/>
            <person name="Brown C.T."/>
            <person name="Anantharaman K."/>
            <person name="Sharon I."/>
            <person name="Hug L.A."/>
            <person name="Burstein D."/>
            <person name="Emerson J.B."/>
            <person name="Thomas B.C."/>
            <person name="Banfield J.F."/>
        </authorList>
    </citation>
    <scope>NUCLEOTIDE SEQUENCE [LARGE SCALE GENOMIC DNA]</scope>
    <source>
        <strain evidence="7">CG2_30_35_20</strain>
    </source>
</reference>
<keyword evidence="3 5" id="KW-1133">Transmembrane helix</keyword>
<evidence type="ECO:0000256" key="5">
    <source>
        <dbReference type="SAM" id="Phobius"/>
    </source>
</evidence>
<keyword evidence="2 5" id="KW-0812">Transmembrane</keyword>
<evidence type="ECO:0000256" key="3">
    <source>
        <dbReference type="ARBA" id="ARBA00022989"/>
    </source>
</evidence>
<name>A0A1J5I5S5_9BACT</name>
<dbReference type="InterPro" id="IPR051533">
    <property type="entry name" value="WaaL-like"/>
</dbReference>
<protein>
    <recommendedName>
        <fullName evidence="6">O-antigen ligase-related domain-containing protein</fullName>
    </recommendedName>
</protein>
<dbReference type="AlphaFoldDB" id="A0A1J5I5S5"/>
<keyword evidence="4 5" id="KW-0472">Membrane</keyword>
<dbReference type="STRING" id="1805376.AUK05_00450"/>
<sequence>MATLSRLIFYPLLILFFLGKLFPFIDIFIVLLAITNLFSQKNFKIKNKYLLIFALIAIISNLLYFNIIAWLYLLRLLSLLSLLIFPPQFDHFQHKFLNIILFSNIIFGFIQYFTWPDFTIMSSQNWDPHLYRLVSTYFDPTFTGLIFLFILVYFYFYSSTFLSAQLSILGYLFIYIAIALTYSRSTFLTFIIVFSYISYIKKNKKIFIYSLIIFLLTLIILPRMPGEGTKLERTSSFYAKIANYQQGLKIFINHPITGIGYNNIPLLNHQNTQSHANSGFDGSLLTIAITTGILGLTLLILGVNYEFKNASLFYQSLLLAIFIHSLFANSLFYPYTFLLLSIFKSIYPVATPLGKYPPSKTQK</sequence>
<feature type="transmembrane region" description="Helical" evidence="5">
    <location>
        <begin position="50"/>
        <end position="73"/>
    </location>
</feature>
<gene>
    <name evidence="7" type="ORF">AUK05_00450</name>
</gene>
<evidence type="ECO:0000313" key="8">
    <source>
        <dbReference type="Proteomes" id="UP000182344"/>
    </source>
</evidence>
<dbReference type="PANTHER" id="PTHR37422">
    <property type="entry name" value="TEICHURONIC ACID BIOSYNTHESIS PROTEIN TUAE"/>
    <property type="match status" value="1"/>
</dbReference>
<feature type="transmembrane region" description="Helical" evidence="5">
    <location>
        <begin position="284"/>
        <end position="305"/>
    </location>
</feature>
<evidence type="ECO:0000259" key="6">
    <source>
        <dbReference type="Pfam" id="PF04932"/>
    </source>
</evidence>
<dbReference type="InterPro" id="IPR007016">
    <property type="entry name" value="O-antigen_ligase-rel_domated"/>
</dbReference>
<evidence type="ECO:0000256" key="2">
    <source>
        <dbReference type="ARBA" id="ARBA00022692"/>
    </source>
</evidence>
<dbReference type="Proteomes" id="UP000182344">
    <property type="component" value="Unassembled WGS sequence"/>
</dbReference>
<feature type="transmembrane region" description="Helical" evidence="5">
    <location>
        <begin position="12"/>
        <end position="38"/>
    </location>
</feature>
<feature type="transmembrane region" description="Helical" evidence="5">
    <location>
        <begin position="206"/>
        <end position="224"/>
    </location>
</feature>
<proteinExistence type="predicted"/>
<organism evidence="7 8">
    <name type="scientific">Candidatus Shapirobacteria bacterium CG2_30_35_20</name>
    <dbReference type="NCBI Taxonomy" id="1805376"/>
    <lineage>
        <taxon>Bacteria</taxon>
        <taxon>Candidatus Shapironibacteriota</taxon>
    </lineage>
</organism>
<dbReference type="PANTHER" id="PTHR37422:SF13">
    <property type="entry name" value="LIPOPOLYSACCHARIDE BIOSYNTHESIS PROTEIN PA4999-RELATED"/>
    <property type="match status" value="1"/>
</dbReference>
<accession>A0A1J5I5S5</accession>
<feature type="transmembrane region" description="Helical" evidence="5">
    <location>
        <begin position="96"/>
        <end position="115"/>
    </location>
</feature>
<feature type="transmembrane region" description="Helical" evidence="5">
    <location>
        <begin position="168"/>
        <end position="194"/>
    </location>
</feature>
<dbReference type="GO" id="GO:0016020">
    <property type="term" value="C:membrane"/>
    <property type="evidence" value="ECO:0007669"/>
    <property type="project" value="UniProtKB-SubCell"/>
</dbReference>
<evidence type="ECO:0000313" key="7">
    <source>
        <dbReference type="EMBL" id="OIP87758.1"/>
    </source>
</evidence>
<evidence type="ECO:0000256" key="4">
    <source>
        <dbReference type="ARBA" id="ARBA00023136"/>
    </source>
</evidence>
<feature type="transmembrane region" description="Helical" evidence="5">
    <location>
        <begin position="317"/>
        <end position="343"/>
    </location>
</feature>
<feature type="transmembrane region" description="Helical" evidence="5">
    <location>
        <begin position="136"/>
        <end position="156"/>
    </location>
</feature>
<comment type="subcellular location">
    <subcellularLocation>
        <location evidence="1">Membrane</location>
        <topology evidence="1">Multi-pass membrane protein</topology>
    </subcellularLocation>
</comment>
<comment type="caution">
    <text evidence="7">The sequence shown here is derived from an EMBL/GenBank/DDBJ whole genome shotgun (WGS) entry which is preliminary data.</text>
</comment>
<dbReference type="EMBL" id="MNZO01000007">
    <property type="protein sequence ID" value="OIP87758.1"/>
    <property type="molecule type" value="Genomic_DNA"/>
</dbReference>
<evidence type="ECO:0000256" key="1">
    <source>
        <dbReference type="ARBA" id="ARBA00004141"/>
    </source>
</evidence>